<dbReference type="InterPro" id="IPR000182">
    <property type="entry name" value="GNAT_dom"/>
</dbReference>
<dbReference type="Proteomes" id="UP000324269">
    <property type="component" value="Unassembled WGS sequence"/>
</dbReference>
<comment type="caution">
    <text evidence="2">The sequence shown here is derived from an EMBL/GenBank/DDBJ whole genome shotgun (WGS) entry which is preliminary data.</text>
</comment>
<organism evidence="2 3">
    <name type="scientific">Rossellomorea aquimaris</name>
    <dbReference type="NCBI Taxonomy" id="189382"/>
    <lineage>
        <taxon>Bacteria</taxon>
        <taxon>Bacillati</taxon>
        <taxon>Bacillota</taxon>
        <taxon>Bacilli</taxon>
        <taxon>Bacillales</taxon>
        <taxon>Bacillaceae</taxon>
        <taxon>Rossellomorea</taxon>
    </lineage>
</organism>
<sequence length="193" mass="22076">MLSCTKGLIILEKYPVFETERILLRQITLQDVDFLYGLYTSGDVLRYFGMSPIDSREVAVSMVDNYEKHLESGGPMRWAIVEKHSNKMIGTCGFHGISKAYKRCEIGYDLSPDHWGKGIMGEALSPLLSYLFADKGMNRVGAVIVPYNKASSRVVEKLGFKQEGLLREYILQDDQVYDAYMYSLLKKEWLSEF</sequence>
<proteinExistence type="predicted"/>
<dbReference type="OrthoDB" id="9811523at2"/>
<accession>A0A5D4TKL1</accession>
<gene>
    <name evidence="2" type="ORF">FZC85_19815</name>
</gene>
<dbReference type="InterPro" id="IPR016181">
    <property type="entry name" value="Acyl_CoA_acyltransferase"/>
</dbReference>
<feature type="domain" description="N-acetyltransferase" evidence="1">
    <location>
        <begin position="22"/>
        <end position="186"/>
    </location>
</feature>
<dbReference type="Pfam" id="PF13302">
    <property type="entry name" value="Acetyltransf_3"/>
    <property type="match status" value="1"/>
</dbReference>
<dbReference type="Gene3D" id="3.40.630.30">
    <property type="match status" value="1"/>
</dbReference>
<reference evidence="2 3" key="1">
    <citation type="submission" date="2019-08" db="EMBL/GenBank/DDBJ databases">
        <title>Bacillus genomes from the desert of Cuatro Cienegas, Coahuila.</title>
        <authorList>
            <person name="Olmedo-Alvarez G."/>
        </authorList>
    </citation>
    <scope>NUCLEOTIDE SEQUENCE [LARGE SCALE GENOMIC DNA]</scope>
    <source>
        <strain evidence="2 3">CH87b_3T</strain>
    </source>
</reference>
<keyword evidence="2" id="KW-0808">Transferase</keyword>
<protein>
    <submittedName>
        <fullName evidence="2">GNAT family N-acetyltransferase</fullName>
    </submittedName>
</protein>
<evidence type="ECO:0000313" key="2">
    <source>
        <dbReference type="EMBL" id="TYS81125.1"/>
    </source>
</evidence>
<dbReference type="GO" id="GO:0008999">
    <property type="term" value="F:protein-N-terminal-alanine acetyltransferase activity"/>
    <property type="evidence" value="ECO:0007669"/>
    <property type="project" value="TreeGrafter"/>
</dbReference>
<dbReference type="PANTHER" id="PTHR43792:SF9">
    <property type="entry name" value="RIBOSOMAL-PROTEIN-ALANINE ACETYLTRANSFERASE"/>
    <property type="match status" value="1"/>
</dbReference>
<dbReference type="GO" id="GO:0005737">
    <property type="term" value="C:cytoplasm"/>
    <property type="evidence" value="ECO:0007669"/>
    <property type="project" value="TreeGrafter"/>
</dbReference>
<dbReference type="SUPFAM" id="SSF55729">
    <property type="entry name" value="Acyl-CoA N-acyltransferases (Nat)"/>
    <property type="match status" value="1"/>
</dbReference>
<dbReference type="EMBL" id="VTEZ01000008">
    <property type="protein sequence ID" value="TYS81125.1"/>
    <property type="molecule type" value="Genomic_DNA"/>
</dbReference>
<evidence type="ECO:0000313" key="3">
    <source>
        <dbReference type="Proteomes" id="UP000324269"/>
    </source>
</evidence>
<name>A0A5D4TKL1_9BACI</name>
<dbReference type="PANTHER" id="PTHR43792">
    <property type="entry name" value="GNAT FAMILY, PUTATIVE (AFU_ORTHOLOGUE AFUA_3G00765)-RELATED-RELATED"/>
    <property type="match status" value="1"/>
</dbReference>
<evidence type="ECO:0000259" key="1">
    <source>
        <dbReference type="PROSITE" id="PS51186"/>
    </source>
</evidence>
<dbReference type="AlphaFoldDB" id="A0A5D4TKL1"/>
<dbReference type="PROSITE" id="PS51186">
    <property type="entry name" value="GNAT"/>
    <property type="match status" value="1"/>
</dbReference>
<dbReference type="InterPro" id="IPR051531">
    <property type="entry name" value="N-acetyltransferase"/>
</dbReference>